<name>A0A1I2AW41_9RHOB</name>
<accession>A0A1I2AW41</accession>
<dbReference type="AlphaFoldDB" id="A0A1I2AW41"/>
<evidence type="ECO:0000313" key="2">
    <source>
        <dbReference type="Proteomes" id="UP000325289"/>
    </source>
</evidence>
<sequence length="43" mass="5101">MIDPILKQTEAMLRAAERMRWLFRLSPWDAGRTPTAPRYRAAR</sequence>
<keyword evidence="2" id="KW-1185">Reference proteome</keyword>
<dbReference type="RefSeq" id="WP_262504520.1">
    <property type="nucleotide sequence ID" value="NZ_FOMS01000010.1"/>
</dbReference>
<proteinExistence type="predicted"/>
<gene>
    <name evidence="1" type="ORF">SAMN04515678_11085</name>
</gene>
<dbReference type="EMBL" id="FOMS01000010">
    <property type="protein sequence ID" value="SFE48046.1"/>
    <property type="molecule type" value="Genomic_DNA"/>
</dbReference>
<organism evidence="1 2">
    <name type="scientific">Roseivivax sediminis</name>
    <dbReference type="NCBI Taxonomy" id="936889"/>
    <lineage>
        <taxon>Bacteria</taxon>
        <taxon>Pseudomonadati</taxon>
        <taxon>Pseudomonadota</taxon>
        <taxon>Alphaproteobacteria</taxon>
        <taxon>Rhodobacterales</taxon>
        <taxon>Roseobacteraceae</taxon>
        <taxon>Roseivivax</taxon>
    </lineage>
</organism>
<dbReference type="Proteomes" id="UP000325289">
    <property type="component" value="Unassembled WGS sequence"/>
</dbReference>
<reference evidence="1 2" key="1">
    <citation type="submission" date="2016-10" db="EMBL/GenBank/DDBJ databases">
        <authorList>
            <person name="Varghese N."/>
            <person name="Submissions S."/>
        </authorList>
    </citation>
    <scope>NUCLEOTIDE SEQUENCE [LARGE SCALE GENOMIC DNA]</scope>
    <source>
        <strain evidence="2">YIM D21,KCTC 23444,ACCC 10710</strain>
    </source>
</reference>
<protein>
    <submittedName>
        <fullName evidence="1">Uncharacterized protein</fullName>
    </submittedName>
</protein>
<evidence type="ECO:0000313" key="1">
    <source>
        <dbReference type="EMBL" id="SFE48046.1"/>
    </source>
</evidence>